<feature type="region of interest" description="Disordered" evidence="1">
    <location>
        <begin position="207"/>
        <end position="268"/>
    </location>
</feature>
<proteinExistence type="predicted"/>
<gene>
    <name evidence="2" type="ORF">QBC46DRAFT_367211</name>
</gene>
<reference evidence="3" key="1">
    <citation type="journal article" date="2023" name="Mol. Phylogenet. Evol.">
        <title>Genome-scale phylogeny and comparative genomics of the fungal order Sordariales.</title>
        <authorList>
            <person name="Hensen N."/>
            <person name="Bonometti L."/>
            <person name="Westerberg I."/>
            <person name="Brannstrom I.O."/>
            <person name="Guillou S."/>
            <person name="Cros-Aarteil S."/>
            <person name="Calhoun S."/>
            <person name="Haridas S."/>
            <person name="Kuo A."/>
            <person name="Mondo S."/>
            <person name="Pangilinan J."/>
            <person name="Riley R."/>
            <person name="LaButti K."/>
            <person name="Andreopoulos B."/>
            <person name="Lipzen A."/>
            <person name="Chen C."/>
            <person name="Yan M."/>
            <person name="Daum C."/>
            <person name="Ng V."/>
            <person name="Clum A."/>
            <person name="Steindorff A."/>
            <person name="Ohm R.A."/>
            <person name="Martin F."/>
            <person name="Silar P."/>
            <person name="Natvig D.O."/>
            <person name="Lalanne C."/>
            <person name="Gautier V."/>
            <person name="Ament-Velasquez S.L."/>
            <person name="Kruys A."/>
            <person name="Hutchinson M.I."/>
            <person name="Powell A.J."/>
            <person name="Barry K."/>
            <person name="Miller A.N."/>
            <person name="Grigoriev I.V."/>
            <person name="Debuchy R."/>
            <person name="Gladieux P."/>
            <person name="Hiltunen Thoren M."/>
            <person name="Johannesson H."/>
        </authorList>
    </citation>
    <scope>NUCLEOTIDE SEQUENCE [LARGE SCALE GENOMIC DNA]</scope>
    <source>
        <strain evidence="3">CBS 340.73</strain>
    </source>
</reference>
<evidence type="ECO:0000256" key="1">
    <source>
        <dbReference type="SAM" id="MobiDB-lite"/>
    </source>
</evidence>
<comment type="caution">
    <text evidence="2">The sequence shown here is derived from an EMBL/GenBank/DDBJ whole genome shotgun (WGS) entry which is preliminary data.</text>
</comment>
<evidence type="ECO:0000313" key="2">
    <source>
        <dbReference type="EMBL" id="KAK3935971.1"/>
    </source>
</evidence>
<organism evidence="2 3">
    <name type="scientific">Diplogelasinospora grovesii</name>
    <dbReference type="NCBI Taxonomy" id="303347"/>
    <lineage>
        <taxon>Eukaryota</taxon>
        <taxon>Fungi</taxon>
        <taxon>Dikarya</taxon>
        <taxon>Ascomycota</taxon>
        <taxon>Pezizomycotina</taxon>
        <taxon>Sordariomycetes</taxon>
        <taxon>Sordariomycetidae</taxon>
        <taxon>Sordariales</taxon>
        <taxon>Diplogelasinosporaceae</taxon>
        <taxon>Diplogelasinospora</taxon>
    </lineage>
</organism>
<dbReference type="Proteomes" id="UP001303473">
    <property type="component" value="Unassembled WGS sequence"/>
</dbReference>
<feature type="compositionally biased region" description="Basic and acidic residues" evidence="1">
    <location>
        <begin position="233"/>
        <end position="267"/>
    </location>
</feature>
<name>A0AAN6MYN9_9PEZI</name>
<feature type="compositionally biased region" description="Polar residues" evidence="1">
    <location>
        <begin position="212"/>
        <end position="232"/>
    </location>
</feature>
<feature type="region of interest" description="Disordered" evidence="1">
    <location>
        <begin position="106"/>
        <end position="135"/>
    </location>
</feature>
<accession>A0AAN6MYN9</accession>
<dbReference type="AlphaFoldDB" id="A0AAN6MYN9"/>
<keyword evidence="3" id="KW-1185">Reference proteome</keyword>
<sequence length="420" mass="47099">MVLRLEASPSTHGDIFHSFSLSLRVFYTPPVTAGLKLTSHSVLAQNRNPFTAIFKAPLHLPPLQDTYDPRRGGFGDSPDNAVLISDGEFNCDNSDDSDDGRFDTTFSPLKELPTAPRNKGVNALPGASSNNDVKEPSMAGASLAEFIAKGHGYGLQHDLRPFTGLYGKTSNREGTICFNNDEWDRRFSFSLKAIRQPDLLKSILNSHHRGQSPRSAASSHGVQTQSDSCRLSQNHDHRGGSDQTSDPEHYHPPASNDRGEQNKEGSESRASILRLLDDESNNEHRVNLQHDISHRRYYNIDNEEDYHPIKDSVTKYGQDKDVVQPPRKHRKISTSALITRGTALKWQTRGSTLKEELVEAPVAKFEEWPLNDVVLKRVILKFKWNAYRTPESLWHKSLAERTSSMGRALPLRVAFIAEEV</sequence>
<dbReference type="EMBL" id="MU853899">
    <property type="protein sequence ID" value="KAK3935971.1"/>
    <property type="molecule type" value="Genomic_DNA"/>
</dbReference>
<protein>
    <submittedName>
        <fullName evidence="2">Uncharacterized protein</fullName>
    </submittedName>
</protein>
<evidence type="ECO:0000313" key="3">
    <source>
        <dbReference type="Proteomes" id="UP001303473"/>
    </source>
</evidence>